<protein>
    <submittedName>
        <fullName evidence="2">Uncharacterized protein</fullName>
    </submittedName>
</protein>
<dbReference type="OrthoDB" id="7779142at2"/>
<evidence type="ECO:0000313" key="3">
    <source>
        <dbReference type="EMBL" id="SDW31381.1"/>
    </source>
</evidence>
<organism evidence="2 4">
    <name type="scientific">Paracoccus sanguinis</name>
    <dbReference type="NCBI Taxonomy" id="1545044"/>
    <lineage>
        <taxon>Bacteria</taxon>
        <taxon>Pseudomonadati</taxon>
        <taxon>Pseudomonadota</taxon>
        <taxon>Alphaproteobacteria</taxon>
        <taxon>Rhodobacterales</taxon>
        <taxon>Paracoccaceae</taxon>
        <taxon>Paracoccus</taxon>
    </lineage>
</organism>
<reference evidence="2 4" key="2">
    <citation type="submission" date="2014-10" db="EMBL/GenBank/DDBJ databases">
        <title>Paracoccus sanguinis sp. nov., isolated from clinical specimens of New York State patients.</title>
        <authorList>
            <person name="Mingle L.A."/>
            <person name="Cole J.A."/>
            <person name="Lapierre P."/>
            <person name="Musser K.A."/>
        </authorList>
    </citation>
    <scope>NUCLEOTIDE SEQUENCE [LARGE SCALE GENOMIC DNA]</scope>
    <source>
        <strain evidence="2 4">5503</strain>
    </source>
</reference>
<evidence type="ECO:0000313" key="2">
    <source>
        <dbReference type="EMBL" id="KGJ22023.1"/>
    </source>
</evidence>
<dbReference type="EMBL" id="FNNA01000001">
    <property type="protein sequence ID" value="SDW31381.1"/>
    <property type="molecule type" value="Genomic_DNA"/>
</dbReference>
<dbReference type="Proteomes" id="UP000182944">
    <property type="component" value="Unassembled WGS sequence"/>
</dbReference>
<keyword evidence="1" id="KW-1133">Transmembrane helix</keyword>
<dbReference type="EMBL" id="JRKQ01000053">
    <property type="protein sequence ID" value="KGJ22023.1"/>
    <property type="molecule type" value="Genomic_DNA"/>
</dbReference>
<accession>A0A099GIT3</accession>
<dbReference type="AlphaFoldDB" id="A0A099FLN3"/>
<evidence type="ECO:0000313" key="4">
    <source>
        <dbReference type="Proteomes" id="UP000029858"/>
    </source>
</evidence>
<accession>A0A099FLN3</accession>
<dbReference type="STRING" id="1545044.SAMN05444276_101637"/>
<evidence type="ECO:0000256" key="1">
    <source>
        <dbReference type="SAM" id="Phobius"/>
    </source>
</evidence>
<reference evidence="3" key="4">
    <citation type="submission" date="2016-10" db="EMBL/GenBank/DDBJ databases">
        <authorList>
            <person name="de Groot N.N."/>
        </authorList>
    </citation>
    <scope>NUCLEOTIDE SEQUENCE [LARGE SCALE GENOMIC DNA]</scope>
    <source>
        <strain evidence="3">DSM 29303</strain>
    </source>
</reference>
<feature type="transmembrane region" description="Helical" evidence="1">
    <location>
        <begin position="62"/>
        <end position="86"/>
    </location>
</feature>
<proteinExistence type="predicted"/>
<keyword evidence="1" id="KW-0812">Transmembrane</keyword>
<sequence>MFADYALAAALAGTLPGLAAWLAARRWGLAGVLGALALCAVVALVGWPLTREVRSGDAQTRQAALIFLVAVPGVVSLILGAVAGFWTAHRRRIG</sequence>
<dbReference type="RefSeq" id="WP_036701897.1">
    <property type="nucleotide sequence ID" value="NZ_FNNA01000001.1"/>
</dbReference>
<keyword evidence="5" id="KW-1185">Reference proteome</keyword>
<accession>A0A099GDC0</accession>
<feature type="transmembrane region" description="Helical" evidence="1">
    <location>
        <begin position="29"/>
        <end position="50"/>
    </location>
</feature>
<evidence type="ECO:0000313" key="5">
    <source>
        <dbReference type="Proteomes" id="UP000182944"/>
    </source>
</evidence>
<reference evidence="2 4" key="1">
    <citation type="submission" date="2014-09" db="EMBL/GenBank/DDBJ databases">
        <authorList>
            <person name="McGinnis J.M."/>
            <person name="Wolfgang W.J."/>
        </authorList>
    </citation>
    <scope>NUCLEOTIDE SEQUENCE [LARGE SCALE GENOMIC DNA]</scope>
    <source>
        <strain evidence="2 4">5503</strain>
    </source>
</reference>
<gene>
    <name evidence="2" type="ORF">IX56_10715</name>
    <name evidence="3" type="ORF">SAMN05444276_101637</name>
</gene>
<name>A0A099FLN3_9RHOB</name>
<dbReference type="Proteomes" id="UP000029858">
    <property type="component" value="Unassembled WGS sequence"/>
</dbReference>
<keyword evidence="1" id="KW-0472">Membrane</keyword>
<reference evidence="5" key="3">
    <citation type="submission" date="2016-10" db="EMBL/GenBank/DDBJ databases">
        <authorList>
            <person name="Varghese N."/>
            <person name="Submissions S."/>
        </authorList>
    </citation>
    <scope>NUCLEOTIDE SEQUENCE [LARGE SCALE GENOMIC DNA]</scope>
    <source>
        <strain evidence="5">DSM 29303</strain>
    </source>
</reference>